<evidence type="ECO:0000256" key="1">
    <source>
        <dbReference type="ARBA" id="ARBA00009890"/>
    </source>
</evidence>
<dbReference type="InterPro" id="IPR037588">
    <property type="entry name" value="MLST8"/>
</dbReference>
<comment type="similarity">
    <text evidence="1">Belongs to the WD repeat LST8 family.</text>
</comment>
<comment type="caution">
    <text evidence="4">The sequence shown here is derived from an EMBL/GenBank/DDBJ whole genome shotgun (WGS) entry which is preliminary data.</text>
</comment>
<dbReference type="InterPro" id="IPR036322">
    <property type="entry name" value="WD40_repeat_dom_sf"/>
</dbReference>
<dbReference type="Gene3D" id="2.130.10.10">
    <property type="entry name" value="YVTN repeat-like/Quinoprotein amine dehydrogenase"/>
    <property type="match status" value="1"/>
</dbReference>
<accession>A0ABQ8GKL7</accession>
<keyword evidence="5" id="KW-1185">Reference proteome</keyword>
<protein>
    <submittedName>
        <fullName evidence="4">WD40-repeat-containing domain protein</fullName>
    </submittedName>
</protein>
<dbReference type="InterPro" id="IPR001680">
    <property type="entry name" value="WD40_rpt"/>
</dbReference>
<evidence type="ECO:0000256" key="2">
    <source>
        <dbReference type="PROSITE-ProRule" id="PRU00221"/>
    </source>
</evidence>
<feature type="compositionally biased region" description="Polar residues" evidence="3">
    <location>
        <begin position="627"/>
        <end position="640"/>
    </location>
</feature>
<dbReference type="EMBL" id="JAGTJR010000006">
    <property type="protein sequence ID" value="KAH7058958.1"/>
    <property type="molecule type" value="Genomic_DNA"/>
</dbReference>
<dbReference type="SMART" id="SM00320">
    <property type="entry name" value="WD40"/>
    <property type="match status" value="5"/>
</dbReference>
<dbReference type="Pfam" id="PF00400">
    <property type="entry name" value="WD40"/>
    <property type="match status" value="3"/>
</dbReference>
<name>A0ABQ8GKL7_9PEZI</name>
<feature type="region of interest" description="Disordered" evidence="3">
    <location>
        <begin position="618"/>
        <end position="640"/>
    </location>
</feature>
<dbReference type="PANTHER" id="PTHR19842:SF2">
    <property type="entry name" value="WD REPEAT PROTEIN (AFU_ORTHOLOGUE AFUA_5G04300)"/>
    <property type="match status" value="1"/>
</dbReference>
<feature type="repeat" description="WD" evidence="2">
    <location>
        <begin position="247"/>
        <end position="273"/>
    </location>
</feature>
<gene>
    <name evidence="4" type="ORF">B0J12DRAFT_567268</name>
</gene>
<feature type="region of interest" description="Disordered" evidence="3">
    <location>
        <begin position="716"/>
        <end position="742"/>
    </location>
</feature>
<sequence length="888" mass="99293">MKQLRSFKPYLSHQERSALRQGFDEGDWQETEAWNGVKLHVPFAKEEIQSLEHVVASIYDEQEDPAFRELTEPQILEVASYANSFLPTRTKESIEAFLRDAADHRQSKEALRLHIRDHGPSISSVLRSRELGMRTTTRNYSKPSTTHLQTPVFNTIGPSLSFMGTSGDVNTVAWSPNGTHFAAGSACLVDSNSMQYNRRNNLLFGDVSCRSLYELADHYTKRRMPESGVNSNRSMHVTQDSRLFQTVSMVAFSSDGSLMFSAGYDKKVRIYDITGNRVPEGSDVTLRHRAKVDLLSVSAQDLIATGCQRSKQNSIKVINSLEAVQRCHDEDFNPVVHNFSSRKAAERPENGIFPSALRFDPTGLYLLAGFASTSKEELTSGETCLWDIQTGERLAIAPETRNVFDVAWNPWCQTRPLFAVGCVAGANVNRGVRSIVKMYDVRAPLKYGLTMELDCPALDMNDILYCPFDENLIVAGCTNGKTYVWDLRRPHPEDYLCSLVHGYPLMELGEDDEASRERLDTGVRFCSWGHDRRHFYTGSSDGVVKVWDPYRALEDVFVKDVVQLNSGVMSGAFSPDYTSLLLGEVNGTVNVLEVGQCDRSIKDMDHFELLASDRMPTFEEDPEDQQDVQNTQNEVQDENSGIATARSLLETGRMTLLPIGSLPIRQAVQGPNYAGPWDKSDDADQLRKSSIAFQRSFSGPLTAQCEIPACRDATTSKLVPEEAGDSGRSADRIPNALRSLGRQIDEKKKKSKMVVTPRLKCSQCRFRPARPRPDDGGDGYSKPLCERCGFSCLRCGGSAQVLGERVDEILCSACALRWRADVLGYRLLSERRSDASGSVSGEPTQSKTQEMVLESERLMGDDYLADEYDNCVDEYYHSLWQDQPPSPL</sequence>
<organism evidence="4 5">
    <name type="scientific">Macrophomina phaseolina</name>
    <dbReference type="NCBI Taxonomy" id="35725"/>
    <lineage>
        <taxon>Eukaryota</taxon>
        <taxon>Fungi</taxon>
        <taxon>Dikarya</taxon>
        <taxon>Ascomycota</taxon>
        <taxon>Pezizomycotina</taxon>
        <taxon>Dothideomycetes</taxon>
        <taxon>Dothideomycetes incertae sedis</taxon>
        <taxon>Botryosphaeriales</taxon>
        <taxon>Botryosphaeriaceae</taxon>
        <taxon>Macrophomina</taxon>
    </lineage>
</organism>
<dbReference type="SUPFAM" id="SSF50978">
    <property type="entry name" value="WD40 repeat-like"/>
    <property type="match status" value="1"/>
</dbReference>
<evidence type="ECO:0000313" key="5">
    <source>
        <dbReference type="Proteomes" id="UP000774617"/>
    </source>
</evidence>
<proteinExistence type="inferred from homology"/>
<reference evidence="4 5" key="1">
    <citation type="journal article" date="2021" name="Nat. Commun.">
        <title>Genetic determinants of endophytism in the Arabidopsis root mycobiome.</title>
        <authorList>
            <person name="Mesny F."/>
            <person name="Miyauchi S."/>
            <person name="Thiergart T."/>
            <person name="Pickel B."/>
            <person name="Atanasova L."/>
            <person name="Karlsson M."/>
            <person name="Huettel B."/>
            <person name="Barry K.W."/>
            <person name="Haridas S."/>
            <person name="Chen C."/>
            <person name="Bauer D."/>
            <person name="Andreopoulos W."/>
            <person name="Pangilinan J."/>
            <person name="LaButti K."/>
            <person name="Riley R."/>
            <person name="Lipzen A."/>
            <person name="Clum A."/>
            <person name="Drula E."/>
            <person name="Henrissat B."/>
            <person name="Kohler A."/>
            <person name="Grigoriev I.V."/>
            <person name="Martin F.M."/>
            <person name="Hacquard S."/>
        </authorList>
    </citation>
    <scope>NUCLEOTIDE SEQUENCE [LARGE SCALE GENOMIC DNA]</scope>
    <source>
        <strain evidence="4 5">MPI-SDFR-AT-0080</strain>
    </source>
</reference>
<dbReference type="PANTHER" id="PTHR19842">
    <property type="entry name" value="G BETA-LIKE PROTEIN GBL"/>
    <property type="match status" value="1"/>
</dbReference>
<dbReference type="PROSITE" id="PS50082">
    <property type="entry name" value="WD_REPEATS_2"/>
    <property type="match status" value="2"/>
</dbReference>
<evidence type="ECO:0000313" key="4">
    <source>
        <dbReference type="EMBL" id="KAH7058958.1"/>
    </source>
</evidence>
<dbReference type="InterPro" id="IPR015943">
    <property type="entry name" value="WD40/YVTN_repeat-like_dom_sf"/>
</dbReference>
<evidence type="ECO:0000256" key="3">
    <source>
        <dbReference type="SAM" id="MobiDB-lite"/>
    </source>
</evidence>
<dbReference type="Proteomes" id="UP000774617">
    <property type="component" value="Unassembled WGS sequence"/>
</dbReference>
<feature type="repeat" description="WD" evidence="2">
    <location>
        <begin position="527"/>
        <end position="548"/>
    </location>
</feature>
<keyword evidence="2" id="KW-0853">WD repeat</keyword>